<dbReference type="PANTHER" id="PTHR43861">
    <property type="entry name" value="TRANS-ACONITATE 2-METHYLTRANSFERASE-RELATED"/>
    <property type="match status" value="1"/>
</dbReference>
<dbReference type="Gene3D" id="3.40.50.150">
    <property type="entry name" value="Vaccinia Virus protein VP39"/>
    <property type="match status" value="1"/>
</dbReference>
<sequence>MSVKQWQKCYGEVLDSIGEFDVIDCKACGFKHIIPIPSFEELNEMYKSKYYQKVDNFFNERFLEDKDWYDLVFKDRYDSFEEISGFRGNILDIGCGGGYFLLYGKNRGWTTLGIDPSIQSINHCKSIGLDVIEGFFDENLSKKLANEFDVVHLSEVLEHVSDPENTIFSIKKTLKPGGVICIVVPNDYNPFQISLTKACNFKPWWVAPPHHINYFDFSSLENLLQKVGFTIILKEASFPIDIFLLMGDNYVGNDNLGRICHTKRKTFEKNLALAGLNDLKRNIYKSLANLNLGREIVIYARK</sequence>
<dbReference type="STRING" id="1562698.DESAMIL20_739"/>
<proteinExistence type="predicted"/>
<dbReference type="OrthoDB" id="7342932at2"/>
<dbReference type="Pfam" id="PF13489">
    <property type="entry name" value="Methyltransf_23"/>
    <property type="match status" value="1"/>
</dbReference>
<dbReference type="InterPro" id="IPR029063">
    <property type="entry name" value="SAM-dependent_MTases_sf"/>
</dbReference>
<keyword evidence="1" id="KW-0808">Transferase</keyword>
<name>A0A1X4XUH3_9BACT</name>
<dbReference type="GO" id="GO:0032259">
    <property type="term" value="P:methylation"/>
    <property type="evidence" value="ECO:0007669"/>
    <property type="project" value="UniProtKB-KW"/>
</dbReference>
<organism evidence="1 2">
    <name type="scientific">Desulfurella amilsii</name>
    <dbReference type="NCBI Taxonomy" id="1562698"/>
    <lineage>
        <taxon>Bacteria</taxon>
        <taxon>Pseudomonadati</taxon>
        <taxon>Campylobacterota</taxon>
        <taxon>Desulfurellia</taxon>
        <taxon>Desulfurellales</taxon>
        <taxon>Desulfurellaceae</taxon>
        <taxon>Desulfurella</taxon>
    </lineage>
</organism>
<gene>
    <name evidence="1" type="ORF">DESAMIL20_739</name>
</gene>
<dbReference type="RefSeq" id="WP_086033464.1">
    <property type="nucleotide sequence ID" value="NZ_MDSU01000018.1"/>
</dbReference>
<protein>
    <submittedName>
        <fullName evidence="1">Methyltransferase type 12</fullName>
    </submittedName>
</protein>
<evidence type="ECO:0000313" key="2">
    <source>
        <dbReference type="Proteomes" id="UP000194141"/>
    </source>
</evidence>
<keyword evidence="1" id="KW-0489">Methyltransferase</keyword>
<comment type="caution">
    <text evidence="1">The sequence shown here is derived from an EMBL/GenBank/DDBJ whole genome shotgun (WGS) entry which is preliminary data.</text>
</comment>
<accession>A0A1X4XUH3</accession>
<dbReference type="AlphaFoldDB" id="A0A1X4XUH3"/>
<dbReference type="CDD" id="cd02440">
    <property type="entry name" value="AdoMet_MTases"/>
    <property type="match status" value="1"/>
</dbReference>
<keyword evidence="2" id="KW-1185">Reference proteome</keyword>
<dbReference type="SUPFAM" id="SSF53335">
    <property type="entry name" value="S-adenosyl-L-methionine-dependent methyltransferases"/>
    <property type="match status" value="1"/>
</dbReference>
<dbReference type="Proteomes" id="UP000194141">
    <property type="component" value="Unassembled WGS sequence"/>
</dbReference>
<dbReference type="GO" id="GO:0008168">
    <property type="term" value="F:methyltransferase activity"/>
    <property type="evidence" value="ECO:0007669"/>
    <property type="project" value="UniProtKB-KW"/>
</dbReference>
<evidence type="ECO:0000313" key="1">
    <source>
        <dbReference type="EMBL" id="OSS41186.1"/>
    </source>
</evidence>
<reference evidence="1 2" key="1">
    <citation type="journal article" date="2017" name="Front. Microbiol.">
        <title>Genome Sequence of Desulfurella amilsii Strain TR1 and Comparative Genomics of Desulfurellaceae Family.</title>
        <authorList>
            <person name="Florentino A.P."/>
            <person name="Stams A.J."/>
            <person name="Sanchez-Andrea I."/>
        </authorList>
    </citation>
    <scope>NUCLEOTIDE SEQUENCE [LARGE SCALE GENOMIC DNA]</scope>
    <source>
        <strain evidence="1 2">TR1</strain>
    </source>
</reference>
<dbReference type="EMBL" id="MDSU01000018">
    <property type="protein sequence ID" value="OSS41186.1"/>
    <property type="molecule type" value="Genomic_DNA"/>
</dbReference>